<dbReference type="InterPro" id="IPR046357">
    <property type="entry name" value="PPIase_dom_sf"/>
</dbReference>
<protein>
    <recommendedName>
        <fullName evidence="6">Peptidyl-prolyl cis-trans isomerase</fullName>
        <ecNumber evidence="6">5.2.1.8</ecNumber>
    </recommendedName>
</protein>
<dbReference type="SUPFAM" id="SSF54534">
    <property type="entry name" value="FKBP-like"/>
    <property type="match status" value="1"/>
</dbReference>
<keyword evidence="4 5" id="KW-0413">Isomerase</keyword>
<reference evidence="9" key="1">
    <citation type="journal article" date="2019" name="Int. J. Syst. Evol. Microbiol.">
        <title>The Global Catalogue of Microorganisms (GCM) 10K type strain sequencing project: providing services to taxonomists for standard genome sequencing and annotation.</title>
        <authorList>
            <consortium name="The Broad Institute Genomics Platform"/>
            <consortium name="The Broad Institute Genome Sequencing Center for Infectious Disease"/>
            <person name="Wu L."/>
            <person name="Ma J."/>
        </authorList>
    </citation>
    <scope>NUCLEOTIDE SEQUENCE [LARGE SCALE GENOMIC DNA]</scope>
    <source>
        <strain evidence="9">CGMCC 1.10131</strain>
    </source>
</reference>
<evidence type="ECO:0000256" key="4">
    <source>
        <dbReference type="ARBA" id="ARBA00023235"/>
    </source>
</evidence>
<dbReference type="Gene3D" id="1.10.287.460">
    <property type="entry name" value="Peptidyl-prolyl cis-trans isomerase, FKBP-type, N-terminal domain"/>
    <property type="match status" value="1"/>
</dbReference>
<organism evidence="8 9">
    <name type="scientific">Agarivorans gilvus</name>
    <dbReference type="NCBI Taxonomy" id="680279"/>
    <lineage>
        <taxon>Bacteria</taxon>
        <taxon>Pseudomonadati</taxon>
        <taxon>Pseudomonadota</taxon>
        <taxon>Gammaproteobacteria</taxon>
        <taxon>Alteromonadales</taxon>
        <taxon>Alteromonadaceae</taxon>
        <taxon>Agarivorans</taxon>
    </lineage>
</organism>
<dbReference type="EC" id="5.2.1.8" evidence="6"/>
<dbReference type="Pfam" id="PF00254">
    <property type="entry name" value="FKBP_C"/>
    <property type="match status" value="1"/>
</dbReference>
<evidence type="ECO:0000313" key="8">
    <source>
        <dbReference type="EMBL" id="GGB17420.1"/>
    </source>
</evidence>
<proteinExistence type="inferred from homology"/>
<accession>A0ABQ1I7U8</accession>
<evidence type="ECO:0000256" key="3">
    <source>
        <dbReference type="ARBA" id="ARBA00023110"/>
    </source>
</evidence>
<dbReference type="Proteomes" id="UP000651977">
    <property type="component" value="Unassembled WGS sequence"/>
</dbReference>
<dbReference type="RefSeq" id="WP_055733914.1">
    <property type="nucleotide sequence ID" value="NZ_BMDY01000024.1"/>
</dbReference>
<evidence type="ECO:0000256" key="1">
    <source>
        <dbReference type="ARBA" id="ARBA00000971"/>
    </source>
</evidence>
<dbReference type="InterPro" id="IPR001179">
    <property type="entry name" value="PPIase_FKBP_dom"/>
</dbReference>
<sequence>MKKYFAVSVLAASIFAVTGCQEEKAETTAAAQVALETAEQQQAYAIGASVSRYIATTLEQQKELGLELDNALVLKGMEDGLGGEVSMSEEEIQSTLKALDEKLAGLVQAKAEADAASAKAESEKFLADNAAREGVTVTESGLQFEVLTDAEGDKPSAADTVTVHYKGTLTDGTPFDSSYDRGEPATFPLNRVIPGWTEGVQLMSKGAKYKFFIPAELGYGESGAGSIPPNSVLVFEVELIDIEKADAPAEETPAS</sequence>
<comment type="catalytic activity">
    <reaction evidence="1 5 6">
        <text>[protein]-peptidylproline (omega=180) = [protein]-peptidylproline (omega=0)</text>
        <dbReference type="Rhea" id="RHEA:16237"/>
        <dbReference type="Rhea" id="RHEA-COMP:10747"/>
        <dbReference type="Rhea" id="RHEA-COMP:10748"/>
        <dbReference type="ChEBI" id="CHEBI:83833"/>
        <dbReference type="ChEBI" id="CHEBI:83834"/>
        <dbReference type="EC" id="5.2.1.8"/>
    </reaction>
</comment>
<comment type="caution">
    <text evidence="8">The sequence shown here is derived from an EMBL/GenBank/DDBJ whole genome shotgun (WGS) entry which is preliminary data.</text>
</comment>
<evidence type="ECO:0000256" key="5">
    <source>
        <dbReference type="PROSITE-ProRule" id="PRU00277"/>
    </source>
</evidence>
<dbReference type="InterPro" id="IPR036944">
    <property type="entry name" value="PPIase_FKBP_N_sf"/>
</dbReference>
<gene>
    <name evidence="8" type="primary">fkpA</name>
    <name evidence="8" type="ORF">GCM10007414_33540</name>
</gene>
<dbReference type="PROSITE" id="PS51257">
    <property type="entry name" value="PROKAR_LIPOPROTEIN"/>
    <property type="match status" value="1"/>
</dbReference>
<dbReference type="PANTHER" id="PTHR43811:SF19">
    <property type="entry name" value="39 KDA FK506-BINDING NUCLEAR PROTEIN"/>
    <property type="match status" value="1"/>
</dbReference>
<evidence type="ECO:0000256" key="2">
    <source>
        <dbReference type="ARBA" id="ARBA00006577"/>
    </source>
</evidence>
<evidence type="ECO:0000313" key="9">
    <source>
        <dbReference type="Proteomes" id="UP000651977"/>
    </source>
</evidence>
<keyword evidence="3 5" id="KW-0697">Rotamase</keyword>
<evidence type="ECO:0000256" key="6">
    <source>
        <dbReference type="RuleBase" id="RU003915"/>
    </source>
</evidence>
<dbReference type="Gene3D" id="3.10.50.40">
    <property type="match status" value="1"/>
</dbReference>
<dbReference type="InterPro" id="IPR000774">
    <property type="entry name" value="PPIase_FKBP_N"/>
</dbReference>
<feature type="domain" description="PPIase FKBP-type" evidence="7">
    <location>
        <begin position="158"/>
        <end position="243"/>
    </location>
</feature>
<dbReference type="PROSITE" id="PS50059">
    <property type="entry name" value="FKBP_PPIASE"/>
    <property type="match status" value="1"/>
</dbReference>
<dbReference type="EMBL" id="BMDY01000024">
    <property type="protein sequence ID" value="GGB17420.1"/>
    <property type="molecule type" value="Genomic_DNA"/>
</dbReference>
<dbReference type="PANTHER" id="PTHR43811">
    <property type="entry name" value="FKBP-TYPE PEPTIDYL-PROLYL CIS-TRANS ISOMERASE FKPA"/>
    <property type="match status" value="1"/>
</dbReference>
<comment type="similarity">
    <text evidence="2 6">Belongs to the FKBP-type PPIase family.</text>
</comment>
<dbReference type="GO" id="GO:0016853">
    <property type="term" value="F:isomerase activity"/>
    <property type="evidence" value="ECO:0007669"/>
    <property type="project" value="UniProtKB-KW"/>
</dbReference>
<evidence type="ECO:0000259" key="7">
    <source>
        <dbReference type="PROSITE" id="PS50059"/>
    </source>
</evidence>
<dbReference type="Pfam" id="PF01346">
    <property type="entry name" value="FKBP_N"/>
    <property type="match status" value="1"/>
</dbReference>
<dbReference type="NCBIfam" id="NF008150">
    <property type="entry name" value="PRK10902.1"/>
    <property type="match status" value="1"/>
</dbReference>
<name>A0ABQ1I7U8_9ALTE</name>
<keyword evidence="9" id="KW-1185">Reference proteome</keyword>